<sequence length="345" mass="37605">MRQATTLTTKAASLSSFSSLKSSAFIKRSFGFGGFGKRSSLNFNTATTTRRKGFGTQRIVIGDIVGAKTTRRRRTTTTITTTKAAAAAAMSSSSNNNKYAPGDALTNVTVCVTGSNRGIGLQLAKELLENDNTVITTARDVSKAKDLLELQKKYGEGKVKITELDVGNENSIKAWASQLALEKIKLDVVINNAGIIGTEPGYKKWTWDLVDQNEMMEVFKVNSVGPLLVSQQLLKHKILNRPALIANVTSKVGSVDDNGSGKGYAYRASKAALNIINKSMSIDLKEEFDVTCMLLHPGWVQTDMTEKRGLIETPECAKGLIKAMEGKYGSLNGRWYDYKGDEIPW</sequence>
<dbReference type="RefSeq" id="XP_007514642.1">
    <property type="nucleotide sequence ID" value="XM_007514580.1"/>
</dbReference>
<dbReference type="InterPro" id="IPR052184">
    <property type="entry name" value="SDR_enzymes"/>
</dbReference>
<dbReference type="GO" id="GO:0016616">
    <property type="term" value="F:oxidoreductase activity, acting on the CH-OH group of donors, NAD or NADP as acceptor"/>
    <property type="evidence" value="ECO:0007669"/>
    <property type="project" value="TreeGrafter"/>
</dbReference>
<dbReference type="InterPro" id="IPR036291">
    <property type="entry name" value="NAD(P)-bd_dom_sf"/>
</dbReference>
<dbReference type="AlphaFoldDB" id="K8EAL3"/>
<proteinExistence type="inferred from homology"/>
<dbReference type="PRINTS" id="PR00080">
    <property type="entry name" value="SDRFAMILY"/>
</dbReference>
<dbReference type="PRINTS" id="PR00081">
    <property type="entry name" value="GDHRDH"/>
</dbReference>
<evidence type="ECO:0000313" key="2">
    <source>
        <dbReference type="EMBL" id="CCO14882.1"/>
    </source>
</evidence>
<accession>K8EAL3</accession>
<reference evidence="2 3" key="1">
    <citation type="submission" date="2011-10" db="EMBL/GenBank/DDBJ databases">
        <authorList>
            <person name="Genoscope - CEA"/>
        </authorList>
    </citation>
    <scope>NUCLEOTIDE SEQUENCE [LARGE SCALE GENOMIC DNA]</scope>
    <source>
        <strain evidence="2 3">RCC 1105</strain>
    </source>
</reference>
<dbReference type="eggNOG" id="KOG1611">
    <property type="taxonomic scope" value="Eukaryota"/>
</dbReference>
<dbReference type="InterPro" id="IPR002347">
    <property type="entry name" value="SDR_fam"/>
</dbReference>
<dbReference type="EMBL" id="FO082277">
    <property type="protein sequence ID" value="CCO14882.1"/>
    <property type="molecule type" value="Genomic_DNA"/>
</dbReference>
<dbReference type="OrthoDB" id="5296at2759"/>
<dbReference type="Proteomes" id="UP000198341">
    <property type="component" value="Chromosome 2"/>
</dbReference>
<dbReference type="SUPFAM" id="SSF51735">
    <property type="entry name" value="NAD(P)-binding Rossmann-fold domains"/>
    <property type="match status" value="1"/>
</dbReference>
<evidence type="ECO:0000256" key="1">
    <source>
        <dbReference type="RuleBase" id="RU000363"/>
    </source>
</evidence>
<dbReference type="Gene3D" id="3.40.50.720">
    <property type="entry name" value="NAD(P)-binding Rossmann-like Domain"/>
    <property type="match status" value="1"/>
</dbReference>
<dbReference type="KEGG" id="bpg:Bathy02g05460"/>
<dbReference type="CDD" id="cd05325">
    <property type="entry name" value="carb_red_sniffer_like_SDR_c"/>
    <property type="match status" value="1"/>
</dbReference>
<organism evidence="2 3">
    <name type="scientific">Bathycoccus prasinos</name>
    <dbReference type="NCBI Taxonomy" id="41875"/>
    <lineage>
        <taxon>Eukaryota</taxon>
        <taxon>Viridiplantae</taxon>
        <taxon>Chlorophyta</taxon>
        <taxon>Mamiellophyceae</taxon>
        <taxon>Mamiellales</taxon>
        <taxon>Bathycoccaceae</taxon>
        <taxon>Bathycoccus</taxon>
    </lineage>
</organism>
<evidence type="ECO:0000313" key="3">
    <source>
        <dbReference type="Proteomes" id="UP000198341"/>
    </source>
</evidence>
<keyword evidence="3" id="KW-1185">Reference proteome</keyword>
<dbReference type="PANTHER" id="PTHR45458:SF1">
    <property type="entry name" value="SHORT CHAIN DEHYDROGENASE"/>
    <property type="match status" value="1"/>
</dbReference>
<gene>
    <name evidence="2" type="ORF">Bathy02g05460</name>
</gene>
<protein>
    <submittedName>
        <fullName evidence="2">Short-chain dehydrogenase/reductase SDR</fullName>
    </submittedName>
</protein>
<dbReference type="Pfam" id="PF00106">
    <property type="entry name" value="adh_short"/>
    <property type="match status" value="1"/>
</dbReference>
<dbReference type="PANTHER" id="PTHR45458">
    <property type="entry name" value="SHORT-CHAIN DEHYDROGENASE/REDUCTASE SDR"/>
    <property type="match status" value="1"/>
</dbReference>
<name>K8EAL3_9CHLO</name>
<dbReference type="GeneID" id="19017659"/>
<comment type="similarity">
    <text evidence="1">Belongs to the short-chain dehydrogenases/reductases (SDR) family.</text>
</comment>